<evidence type="ECO:0000256" key="7">
    <source>
        <dbReference type="SAM" id="Phobius"/>
    </source>
</evidence>
<dbReference type="InterPro" id="IPR050768">
    <property type="entry name" value="UPF0353/GerABKA_families"/>
</dbReference>
<evidence type="ECO:0000256" key="3">
    <source>
        <dbReference type="ARBA" id="ARBA00022692"/>
    </source>
</evidence>
<dbReference type="OrthoDB" id="9772630at2"/>
<comment type="similarity">
    <text evidence="2 6">Belongs to the GerABKA family.</text>
</comment>
<evidence type="ECO:0000313" key="8">
    <source>
        <dbReference type="EMBL" id="RBW71339.1"/>
    </source>
</evidence>
<dbReference type="GO" id="GO:0005886">
    <property type="term" value="C:plasma membrane"/>
    <property type="evidence" value="ECO:0007669"/>
    <property type="project" value="UniProtKB-SubCell"/>
</dbReference>
<evidence type="ECO:0000313" key="9">
    <source>
        <dbReference type="Proteomes" id="UP000253314"/>
    </source>
</evidence>
<evidence type="ECO:0000256" key="6">
    <source>
        <dbReference type="PIRNR" id="PIRNR005690"/>
    </source>
</evidence>
<dbReference type="AlphaFoldDB" id="A0A366Y2V8"/>
<dbReference type="Pfam" id="PF03323">
    <property type="entry name" value="GerA"/>
    <property type="match status" value="1"/>
</dbReference>
<evidence type="ECO:0000256" key="2">
    <source>
        <dbReference type="ARBA" id="ARBA00005278"/>
    </source>
</evidence>
<evidence type="ECO:0000256" key="1">
    <source>
        <dbReference type="ARBA" id="ARBA00004141"/>
    </source>
</evidence>
<feature type="transmembrane region" description="Helical" evidence="7">
    <location>
        <begin position="284"/>
        <end position="306"/>
    </location>
</feature>
<dbReference type="PANTHER" id="PTHR22550:SF5">
    <property type="entry name" value="LEUCINE ZIPPER PROTEIN 4"/>
    <property type="match status" value="1"/>
</dbReference>
<gene>
    <name evidence="8" type="ORF">DS031_00890</name>
</gene>
<keyword evidence="5 6" id="KW-0472">Membrane</keyword>
<dbReference type="RefSeq" id="WP_113804043.1">
    <property type="nucleotide sequence ID" value="NZ_QOCW01000001.1"/>
</dbReference>
<organism evidence="8 9">
    <name type="scientific">Bacillus taeanensis</name>
    <dbReference type="NCBI Taxonomy" id="273032"/>
    <lineage>
        <taxon>Bacteria</taxon>
        <taxon>Bacillati</taxon>
        <taxon>Bacillota</taxon>
        <taxon>Bacilli</taxon>
        <taxon>Bacillales</taxon>
        <taxon>Bacillaceae</taxon>
        <taxon>Bacillus</taxon>
    </lineage>
</organism>
<reference evidence="8 9" key="1">
    <citation type="submission" date="2018-07" db="EMBL/GenBank/DDBJ databases">
        <title>Lottiidibacillus patelloidae gen. nov., sp. nov., isolated from the intestinal tract of a marine limpet and the reclassification of B. taeanensis BH030017T, B. algicola KMM 3737T and B. hwajinpoensis SW-72T as genus Lottiidibacillus.</title>
        <authorList>
            <person name="Liu R."/>
            <person name="Huang Z."/>
        </authorList>
    </citation>
    <scope>NUCLEOTIDE SEQUENCE [LARGE SCALE GENOMIC DNA]</scope>
    <source>
        <strain evidence="8 9">BH030017</strain>
    </source>
</reference>
<feature type="transmembrane region" description="Helical" evidence="7">
    <location>
        <begin position="380"/>
        <end position="399"/>
    </location>
</feature>
<evidence type="ECO:0000256" key="5">
    <source>
        <dbReference type="ARBA" id="ARBA00023136"/>
    </source>
</evidence>
<evidence type="ECO:0000256" key="4">
    <source>
        <dbReference type="ARBA" id="ARBA00022989"/>
    </source>
</evidence>
<protein>
    <submittedName>
        <fullName evidence="8">Spore germination protein</fullName>
    </submittedName>
</protein>
<dbReference type="Proteomes" id="UP000253314">
    <property type="component" value="Unassembled WGS sequence"/>
</dbReference>
<dbReference type="PANTHER" id="PTHR22550">
    <property type="entry name" value="SPORE GERMINATION PROTEIN"/>
    <property type="match status" value="1"/>
</dbReference>
<dbReference type="EMBL" id="QOCW01000001">
    <property type="protein sequence ID" value="RBW71339.1"/>
    <property type="molecule type" value="Genomic_DNA"/>
</dbReference>
<dbReference type="PIRSF" id="PIRSF005690">
    <property type="entry name" value="GerBA"/>
    <property type="match status" value="1"/>
</dbReference>
<sequence length="496" mass="56337">MKKKLFSRSAEREKETIPNFIAELKKSADFLCYLNHTSLNPYMICYYRPLIDGEIVHRDVLPHFNRDLLKTIKELKSKLSIENVKISQDPNEMREKLLQGYILLQLISDEENYLLVPAPLHKERQVSLPEVEFSVVGPKEAFVESLDANLNLIRKRLPTPQLKVKEIEIGSLSSTKVAILYMEEITNDQYVETLSQRLESVEFDQVIDSSYLTQMIEDNSRSLFPQLIDTERPDRVAASLAEGKVTFLVDGSPHAVTGPTTLVEFFSAFEDYFLSWHIASFFRLVRIFAVSFSIFATPVYVAVITYHYELIPKDLLGTLVSSRSQIPFPPVLEAIFLEITIELLREAGARLPTKVGQTIGIVGGIVIGTASVEAGLTSNVLLIIVALSALGSFTTPVYRMGNTIRILRFPFIIFAQFWGLLGIMICTCFVLTHLLRLTSLGSPYMAPIYPPRIPDLKDALFRLPFSRQSLRPMQLRTKNPVRFNVKRDKQNKDIDE</sequence>
<dbReference type="InterPro" id="IPR004995">
    <property type="entry name" value="Spore_Ger"/>
</dbReference>
<comment type="subcellular location">
    <subcellularLocation>
        <location evidence="6">Cell membrane</location>
    </subcellularLocation>
    <subcellularLocation>
        <location evidence="1">Membrane</location>
        <topology evidence="1">Multi-pass membrane protein</topology>
    </subcellularLocation>
</comment>
<name>A0A366Y2V8_9BACI</name>
<feature type="transmembrane region" description="Helical" evidence="7">
    <location>
        <begin position="411"/>
        <end position="435"/>
    </location>
</feature>
<proteinExistence type="inferred from homology"/>
<keyword evidence="9" id="KW-1185">Reference proteome</keyword>
<comment type="caution">
    <text evidence="8">The sequence shown here is derived from an EMBL/GenBank/DDBJ whole genome shotgun (WGS) entry which is preliminary data.</text>
</comment>
<keyword evidence="3 7" id="KW-0812">Transmembrane</keyword>
<keyword evidence="4 7" id="KW-1133">Transmembrane helix</keyword>
<accession>A0A366Y2V8</accession>
<dbReference type="GO" id="GO:0009847">
    <property type="term" value="P:spore germination"/>
    <property type="evidence" value="ECO:0007669"/>
    <property type="project" value="UniProtKB-UniRule"/>
</dbReference>